<comment type="caution">
    <text evidence="1">The sequence shown here is derived from an EMBL/GenBank/DDBJ whole genome shotgun (WGS) entry which is preliminary data.</text>
</comment>
<protein>
    <submittedName>
        <fullName evidence="1">Tetratricopeptide repeat protein</fullName>
    </submittedName>
</protein>
<name>A0A369W3C0_9SPHN</name>
<dbReference type="Proteomes" id="UP000253918">
    <property type="component" value="Unassembled WGS sequence"/>
</dbReference>
<keyword evidence="2" id="KW-1185">Reference proteome</keyword>
<sequence length="213" mass="22935">MFEVTPGSFPSAPKRQVATTPLVSRSHRFALNGYGERRYPPPSLCAGTAIGRPIGPPCFRWPTRSDLHESACATVFEVKQHCHRNVTRGEAREEDEVTKLALAGMLLALSAPVAAQVGGDHNGAAQIAQGDYPAAERVLVRSLKVDANDPELLLNLATVYARTDRADRARALYQQVLAAPDERLAVGGGDVLRAHALAQSGLQRLQPLNLASR</sequence>
<dbReference type="Gene3D" id="1.25.40.10">
    <property type="entry name" value="Tetratricopeptide repeat domain"/>
    <property type="match status" value="1"/>
</dbReference>
<proteinExistence type="predicted"/>
<evidence type="ECO:0000313" key="2">
    <source>
        <dbReference type="Proteomes" id="UP000253918"/>
    </source>
</evidence>
<evidence type="ECO:0000313" key="1">
    <source>
        <dbReference type="EMBL" id="RDE06561.1"/>
    </source>
</evidence>
<reference evidence="1 2" key="1">
    <citation type="submission" date="2018-07" db="EMBL/GenBank/DDBJ databases">
        <title>a novel species of Sphingomonas isolated from the rhizosphere soil of Araceae plant.</title>
        <authorList>
            <person name="Zhiyong W."/>
            <person name="Qinglan Z."/>
            <person name="Zhiwei F."/>
            <person name="Ding X."/>
            <person name="Gejiao W."/>
            <person name="Shixue Z."/>
        </authorList>
    </citation>
    <scope>NUCLEOTIDE SEQUENCE [LARGE SCALE GENOMIC DNA]</scope>
    <source>
        <strain evidence="1 2">WZY 27</strain>
    </source>
</reference>
<dbReference type="InterPro" id="IPR011990">
    <property type="entry name" value="TPR-like_helical_dom_sf"/>
</dbReference>
<accession>A0A369W3C0</accession>
<organism evidence="1 2">
    <name type="scientific">Sphingomonas aracearum</name>
    <dbReference type="NCBI Taxonomy" id="2283317"/>
    <lineage>
        <taxon>Bacteria</taxon>
        <taxon>Pseudomonadati</taxon>
        <taxon>Pseudomonadota</taxon>
        <taxon>Alphaproteobacteria</taxon>
        <taxon>Sphingomonadales</taxon>
        <taxon>Sphingomonadaceae</taxon>
        <taxon>Sphingomonas</taxon>
    </lineage>
</organism>
<dbReference type="Pfam" id="PF14559">
    <property type="entry name" value="TPR_19"/>
    <property type="match status" value="1"/>
</dbReference>
<dbReference type="OrthoDB" id="7583562at2"/>
<gene>
    <name evidence="1" type="ORF">DVW87_02305</name>
</gene>
<dbReference type="AlphaFoldDB" id="A0A369W3C0"/>
<dbReference type="SUPFAM" id="SSF48452">
    <property type="entry name" value="TPR-like"/>
    <property type="match status" value="1"/>
</dbReference>
<dbReference type="EMBL" id="QQNB01000001">
    <property type="protein sequence ID" value="RDE06561.1"/>
    <property type="molecule type" value="Genomic_DNA"/>
</dbReference>